<dbReference type="RefSeq" id="WP_053936861.1">
    <property type="nucleotide sequence ID" value="NZ_LAQT01000003.1"/>
</dbReference>
<dbReference type="Gene3D" id="3.10.180.10">
    <property type="entry name" value="2,3-Dihydroxybiphenyl 1,2-Dioxygenase, domain 1"/>
    <property type="match status" value="1"/>
</dbReference>
<sequence>MQLAHIALWTRNLDQAAAFWQTYFGAHVGEAYHSQRRPGFVSRFVQLPDHAGQIELMTGPWLADAPQAEHIGWDHMAIALGSRAEVDALAARCKAAGCLHAPPRLTGDGFYEAVIKTPDGTRIEITA</sequence>
<dbReference type="EMBL" id="LAQT01000003">
    <property type="protein sequence ID" value="KPC54167.1"/>
    <property type="molecule type" value="Genomic_DNA"/>
</dbReference>
<evidence type="ECO:0000259" key="1">
    <source>
        <dbReference type="PROSITE" id="PS51819"/>
    </source>
</evidence>
<dbReference type="InterPro" id="IPR051332">
    <property type="entry name" value="Fosfomycin_Res_Enzymes"/>
</dbReference>
<evidence type="ECO:0000313" key="2">
    <source>
        <dbReference type="EMBL" id="KPC54167.1"/>
    </source>
</evidence>
<dbReference type="Pfam" id="PF00903">
    <property type="entry name" value="Glyoxalase"/>
    <property type="match status" value="1"/>
</dbReference>
<reference evidence="2 3" key="1">
    <citation type="submission" date="2015-07" db="EMBL/GenBank/DDBJ databases">
        <title>Draft genome sequence of the Amantichitinum ursilacus IGB-41, a new chitin-degrading bacterium.</title>
        <authorList>
            <person name="Kirstahler P."/>
            <person name="Guenther M."/>
            <person name="Grumaz C."/>
            <person name="Rupp S."/>
            <person name="Zibek S."/>
            <person name="Sohn K."/>
        </authorList>
    </citation>
    <scope>NUCLEOTIDE SEQUENCE [LARGE SCALE GENOMIC DNA]</scope>
    <source>
        <strain evidence="2 3">IGB-41</strain>
    </source>
</reference>
<keyword evidence="3" id="KW-1185">Reference proteome</keyword>
<dbReference type="PROSITE" id="PS51819">
    <property type="entry name" value="VOC"/>
    <property type="match status" value="1"/>
</dbReference>
<dbReference type="PANTHER" id="PTHR36113">
    <property type="entry name" value="LYASE, PUTATIVE-RELATED-RELATED"/>
    <property type="match status" value="1"/>
</dbReference>
<protein>
    <submittedName>
        <fullName evidence="2">Glyoxalase-like domain protein</fullName>
    </submittedName>
</protein>
<feature type="domain" description="VOC" evidence="1">
    <location>
        <begin position="2"/>
        <end position="127"/>
    </location>
</feature>
<dbReference type="InterPro" id="IPR029068">
    <property type="entry name" value="Glyas_Bleomycin-R_OHBP_Dase"/>
</dbReference>
<dbReference type="PANTHER" id="PTHR36113:SF1">
    <property type="entry name" value="GLYOXALASE_BLEOMYCIN RESISTANCE PROTEIN_DIOXYGENASE"/>
    <property type="match status" value="1"/>
</dbReference>
<dbReference type="SUPFAM" id="SSF54593">
    <property type="entry name" value="Glyoxalase/Bleomycin resistance protein/Dihydroxybiphenyl dioxygenase"/>
    <property type="match status" value="1"/>
</dbReference>
<accession>A0A0N0XKH4</accession>
<organism evidence="2 3">
    <name type="scientific">Amantichitinum ursilacus</name>
    <dbReference type="NCBI Taxonomy" id="857265"/>
    <lineage>
        <taxon>Bacteria</taxon>
        <taxon>Pseudomonadati</taxon>
        <taxon>Pseudomonadota</taxon>
        <taxon>Betaproteobacteria</taxon>
        <taxon>Neisseriales</taxon>
        <taxon>Chitinibacteraceae</taxon>
        <taxon>Amantichitinum</taxon>
    </lineage>
</organism>
<gene>
    <name evidence="2" type="ORF">WG78_05940</name>
</gene>
<dbReference type="PATRIC" id="fig|857265.3.peg.1216"/>
<dbReference type="AlphaFoldDB" id="A0A0N0XKH4"/>
<dbReference type="STRING" id="857265.WG78_05940"/>
<proteinExistence type="predicted"/>
<dbReference type="Proteomes" id="UP000037939">
    <property type="component" value="Unassembled WGS sequence"/>
</dbReference>
<dbReference type="InterPro" id="IPR037523">
    <property type="entry name" value="VOC_core"/>
</dbReference>
<comment type="caution">
    <text evidence="2">The sequence shown here is derived from an EMBL/GenBank/DDBJ whole genome shotgun (WGS) entry which is preliminary data.</text>
</comment>
<name>A0A0N0XKH4_9NEIS</name>
<dbReference type="OrthoDB" id="9800438at2"/>
<dbReference type="InterPro" id="IPR004360">
    <property type="entry name" value="Glyas_Fos-R_dOase_dom"/>
</dbReference>
<evidence type="ECO:0000313" key="3">
    <source>
        <dbReference type="Proteomes" id="UP000037939"/>
    </source>
</evidence>